<dbReference type="AlphaFoldDB" id="A0A5N6RJY8"/>
<dbReference type="Proteomes" id="UP000327013">
    <property type="component" value="Chromosome 7"/>
</dbReference>
<sequence>MTISLSLSAKSCRLPLSPSLSLALVTVRIPGNCLRRCWDSPENVVVKMEPCPLSSGELDGKEDNDALYEMVDEDDKEDNGELEGGKKIT</sequence>
<gene>
    <name evidence="1" type="ORF">FH972_017709</name>
</gene>
<evidence type="ECO:0000313" key="1">
    <source>
        <dbReference type="EMBL" id="KAE8099754.1"/>
    </source>
</evidence>
<name>A0A5N6RJY8_9ROSI</name>
<dbReference type="EMBL" id="CM017327">
    <property type="protein sequence ID" value="KAE8099754.1"/>
    <property type="molecule type" value="Genomic_DNA"/>
</dbReference>
<accession>A0A5N6RJY8</accession>
<proteinExistence type="predicted"/>
<keyword evidence="2" id="KW-1185">Reference proteome</keyword>
<evidence type="ECO:0000313" key="2">
    <source>
        <dbReference type="Proteomes" id="UP000327013"/>
    </source>
</evidence>
<reference evidence="1 2" key="1">
    <citation type="submission" date="2019-06" db="EMBL/GenBank/DDBJ databases">
        <title>A chromosomal-level reference genome of Carpinus fangiana (Coryloideae, Betulaceae).</title>
        <authorList>
            <person name="Yang X."/>
            <person name="Wang Z."/>
            <person name="Zhang L."/>
            <person name="Hao G."/>
            <person name="Liu J."/>
            <person name="Yang Y."/>
        </authorList>
    </citation>
    <scope>NUCLEOTIDE SEQUENCE [LARGE SCALE GENOMIC DNA]</scope>
    <source>
        <strain evidence="1">Cfa_2016G</strain>
        <tissue evidence="1">Leaf</tissue>
    </source>
</reference>
<protein>
    <submittedName>
        <fullName evidence="1">Uncharacterized protein</fullName>
    </submittedName>
</protein>
<organism evidence="1 2">
    <name type="scientific">Carpinus fangiana</name>
    <dbReference type="NCBI Taxonomy" id="176857"/>
    <lineage>
        <taxon>Eukaryota</taxon>
        <taxon>Viridiplantae</taxon>
        <taxon>Streptophyta</taxon>
        <taxon>Embryophyta</taxon>
        <taxon>Tracheophyta</taxon>
        <taxon>Spermatophyta</taxon>
        <taxon>Magnoliopsida</taxon>
        <taxon>eudicotyledons</taxon>
        <taxon>Gunneridae</taxon>
        <taxon>Pentapetalae</taxon>
        <taxon>rosids</taxon>
        <taxon>fabids</taxon>
        <taxon>Fagales</taxon>
        <taxon>Betulaceae</taxon>
        <taxon>Carpinus</taxon>
    </lineage>
</organism>